<evidence type="ECO:0000256" key="5">
    <source>
        <dbReference type="ARBA" id="ARBA00023015"/>
    </source>
</evidence>
<dbReference type="GO" id="GO:0000978">
    <property type="term" value="F:RNA polymerase II cis-regulatory region sequence-specific DNA binding"/>
    <property type="evidence" value="ECO:0007669"/>
    <property type="project" value="TreeGrafter"/>
</dbReference>
<keyword evidence="10" id="KW-1185">Reference proteome</keyword>
<feature type="domain" description="Copper-fist" evidence="8">
    <location>
        <begin position="22"/>
        <end position="57"/>
    </location>
</feature>
<evidence type="ECO:0000259" key="8">
    <source>
        <dbReference type="PROSITE" id="PS50073"/>
    </source>
</evidence>
<accession>M2NJG9</accession>
<dbReference type="GO" id="GO:0005634">
    <property type="term" value="C:nucleus"/>
    <property type="evidence" value="ECO:0007669"/>
    <property type="project" value="UniProtKB-SubCell"/>
</dbReference>
<dbReference type="Gene3D" id="3.90.430.10">
    <property type="entry name" value="Copper fist DNA-binding domain"/>
    <property type="match status" value="1"/>
</dbReference>
<gene>
    <name evidence="9" type="ORF">BAUCODRAFT_398032</name>
</gene>
<keyword evidence="7" id="KW-0539">Nucleus</keyword>
<keyword evidence="3" id="KW-0862">Zinc</keyword>
<evidence type="ECO:0000313" key="9">
    <source>
        <dbReference type="EMBL" id="EMC99290.1"/>
    </source>
</evidence>
<evidence type="ECO:0000256" key="6">
    <source>
        <dbReference type="ARBA" id="ARBA00023163"/>
    </source>
</evidence>
<proteinExistence type="predicted"/>
<dbReference type="OMA" id="CCGRKHA"/>
<comment type="subcellular location">
    <subcellularLocation>
        <location evidence="1">Nucleus</location>
    </subcellularLocation>
</comment>
<dbReference type="Pfam" id="PF00649">
    <property type="entry name" value="Copper-fist"/>
    <property type="match status" value="1"/>
</dbReference>
<dbReference type="GO" id="GO:0005507">
    <property type="term" value="F:copper ion binding"/>
    <property type="evidence" value="ECO:0007669"/>
    <property type="project" value="InterPro"/>
</dbReference>
<keyword evidence="2" id="KW-0479">Metal-binding</keyword>
<dbReference type="GO" id="GO:0000981">
    <property type="term" value="F:DNA-binding transcription factor activity, RNA polymerase II-specific"/>
    <property type="evidence" value="ECO:0007669"/>
    <property type="project" value="TreeGrafter"/>
</dbReference>
<reference evidence="9 10" key="1">
    <citation type="journal article" date="2012" name="PLoS Pathog.">
        <title>Diverse lifestyles and strategies of plant pathogenesis encoded in the genomes of eighteen Dothideomycetes fungi.</title>
        <authorList>
            <person name="Ohm R.A."/>
            <person name="Feau N."/>
            <person name="Henrissat B."/>
            <person name="Schoch C.L."/>
            <person name="Horwitz B.A."/>
            <person name="Barry K.W."/>
            <person name="Condon B.J."/>
            <person name="Copeland A.C."/>
            <person name="Dhillon B."/>
            <person name="Glaser F."/>
            <person name="Hesse C.N."/>
            <person name="Kosti I."/>
            <person name="LaButti K."/>
            <person name="Lindquist E.A."/>
            <person name="Lucas S."/>
            <person name="Salamov A.A."/>
            <person name="Bradshaw R.E."/>
            <person name="Ciuffetti L."/>
            <person name="Hamelin R.C."/>
            <person name="Kema G.H.J."/>
            <person name="Lawrence C."/>
            <person name="Scott J.A."/>
            <person name="Spatafora J.W."/>
            <person name="Turgeon B.G."/>
            <person name="de Wit P.J.G.M."/>
            <person name="Zhong S."/>
            <person name="Goodwin S.B."/>
            <person name="Grigoriev I.V."/>
        </authorList>
    </citation>
    <scope>NUCLEOTIDE SEQUENCE [LARGE SCALE GENOMIC DNA]</scope>
    <source>
        <strain evidence="9 10">UAMH 10762</strain>
    </source>
</reference>
<evidence type="ECO:0000256" key="4">
    <source>
        <dbReference type="ARBA" id="ARBA00023008"/>
    </source>
</evidence>
<keyword evidence="6" id="KW-0804">Transcription</keyword>
<dbReference type="PANTHER" id="PTHR28088">
    <property type="entry name" value="TRANSCRIPTIONAL ACTIVATOR HAA1-RELATED"/>
    <property type="match status" value="1"/>
</dbReference>
<evidence type="ECO:0000313" key="10">
    <source>
        <dbReference type="Proteomes" id="UP000011761"/>
    </source>
</evidence>
<name>M2NJG9_BAUPA</name>
<dbReference type="Proteomes" id="UP000011761">
    <property type="component" value="Unassembled WGS sequence"/>
</dbReference>
<dbReference type="AlphaFoldDB" id="M2NJG9"/>
<dbReference type="GeneID" id="19113890"/>
<dbReference type="InterPro" id="IPR001083">
    <property type="entry name" value="Cu_fist_DNA-bd_dom"/>
</dbReference>
<dbReference type="GO" id="GO:0006878">
    <property type="term" value="P:intracellular copper ion homeostasis"/>
    <property type="evidence" value="ECO:0007669"/>
    <property type="project" value="TreeGrafter"/>
</dbReference>
<dbReference type="GO" id="GO:0006879">
    <property type="term" value="P:intracellular iron ion homeostasis"/>
    <property type="evidence" value="ECO:0007669"/>
    <property type="project" value="TreeGrafter"/>
</dbReference>
<organism evidence="9 10">
    <name type="scientific">Baudoinia panamericana (strain UAMH 10762)</name>
    <name type="common">Angels' share fungus</name>
    <name type="synonym">Baudoinia compniacensis (strain UAMH 10762)</name>
    <dbReference type="NCBI Taxonomy" id="717646"/>
    <lineage>
        <taxon>Eukaryota</taxon>
        <taxon>Fungi</taxon>
        <taxon>Dikarya</taxon>
        <taxon>Ascomycota</taxon>
        <taxon>Pezizomycotina</taxon>
        <taxon>Dothideomycetes</taxon>
        <taxon>Dothideomycetidae</taxon>
        <taxon>Mycosphaerellales</taxon>
        <taxon>Teratosphaeriaceae</taxon>
        <taxon>Baudoinia</taxon>
    </lineage>
</organism>
<dbReference type="EMBL" id="KB445552">
    <property type="protein sequence ID" value="EMC99290.1"/>
    <property type="molecule type" value="Genomic_DNA"/>
</dbReference>
<keyword evidence="4" id="KW-0186">Copper</keyword>
<dbReference type="HOGENOM" id="CLU_568555_0_0_1"/>
<dbReference type="RefSeq" id="XP_007674213.1">
    <property type="nucleotide sequence ID" value="XM_007676023.1"/>
</dbReference>
<dbReference type="SUPFAM" id="SSF57879">
    <property type="entry name" value="Zinc domain conserved in yeast copper-regulated transcription factors"/>
    <property type="match status" value="1"/>
</dbReference>
<protein>
    <recommendedName>
        <fullName evidence="8">Copper-fist domain-containing protein</fullName>
    </recommendedName>
</protein>
<dbReference type="InterPro" id="IPR051763">
    <property type="entry name" value="Copper_Homeo_Regul"/>
</dbReference>
<dbReference type="GO" id="GO:0045944">
    <property type="term" value="P:positive regulation of transcription by RNA polymerase II"/>
    <property type="evidence" value="ECO:0007669"/>
    <property type="project" value="TreeGrafter"/>
</dbReference>
<evidence type="ECO:0000256" key="7">
    <source>
        <dbReference type="ARBA" id="ARBA00023242"/>
    </source>
</evidence>
<evidence type="ECO:0000256" key="1">
    <source>
        <dbReference type="ARBA" id="ARBA00004123"/>
    </source>
</evidence>
<dbReference type="SMART" id="SM00412">
    <property type="entry name" value="Cu_FIST"/>
    <property type="match status" value="1"/>
</dbReference>
<sequence>MDQERPFKTIEVIDAQTNQACKIACMSCIRGHRTTSCGNHVCRRKVLWTVKRPGRPSNSCNCQYGANGGCKCVITRTTCPHKPKKGEKRSIECRCDEKGRYCCLLQSEDWHTLMSRQKPTVEFYPTKEVLEAKFARPATVPRPVSMTPMTPALSINSPTVFGSVPSTPGQGGQTLDFQPVTTPFPGYQSPPASQRVARFGMMGVGAPQGNPGHITTDVLLWQGEAPQAPRALVNPSPYYPPIQQEQSSCCLGPVNSSQSTILGHCQHANEVTIDTGLFPPSAFPPFGVVNNEVAFPQDKTPTELGFDFDKLTRDYFNYQFPSAICQTCGLNGCTCRMCPPVMQSNDGSWAQCCGRKHARIAAYVPPIAEHAYIESALPLSTYELQHRAQTSLPTTTAQTSSCPEATIFAETDPPFSEPPRYSDTQTLDPELLESLPPLSLQSTGSFPALGEGTDMDLSDLLMSELDRRTRQQEECCCIHD</sequence>
<dbReference type="PROSITE" id="PS50073">
    <property type="entry name" value="COPPER_FIST_2"/>
    <property type="match status" value="1"/>
</dbReference>
<dbReference type="InterPro" id="IPR036395">
    <property type="entry name" value="Cu_fist_DNA-bd_dom_sf"/>
</dbReference>
<dbReference type="OrthoDB" id="5600085at2759"/>
<keyword evidence="5" id="KW-0805">Transcription regulation</keyword>
<dbReference type="eggNOG" id="ENOG502RFRX">
    <property type="taxonomic scope" value="Eukaryota"/>
</dbReference>
<dbReference type="SMART" id="SM01090">
    <property type="entry name" value="Copper-fist"/>
    <property type="match status" value="1"/>
</dbReference>
<evidence type="ECO:0000256" key="2">
    <source>
        <dbReference type="ARBA" id="ARBA00022723"/>
    </source>
</evidence>
<dbReference type="KEGG" id="bcom:BAUCODRAFT_398032"/>
<evidence type="ECO:0000256" key="3">
    <source>
        <dbReference type="ARBA" id="ARBA00022833"/>
    </source>
</evidence>
<dbReference type="PANTHER" id="PTHR28088:SF5">
    <property type="entry name" value="TRANSCRIPTIONAL ACTIVATOR HAA1-RELATED"/>
    <property type="match status" value="1"/>
</dbReference>